<dbReference type="KEGG" id="mmac:MSMAC_2311"/>
<feature type="repeat" description="TPR" evidence="1">
    <location>
        <begin position="418"/>
        <end position="451"/>
    </location>
</feature>
<dbReference type="Pfam" id="PF13181">
    <property type="entry name" value="TPR_8"/>
    <property type="match status" value="1"/>
</dbReference>
<dbReference type="HOGENOM" id="CLU_020517_0_0_2"/>
<evidence type="ECO:0000313" key="3">
    <source>
        <dbReference type="Proteomes" id="UP000033071"/>
    </source>
</evidence>
<dbReference type="GeneID" id="24882286"/>
<dbReference type="InterPro" id="IPR019734">
    <property type="entry name" value="TPR_rpt"/>
</dbReference>
<organism evidence="2 3">
    <name type="scientific">Methanosarcina mazei C16</name>
    <dbReference type="NCBI Taxonomy" id="1434113"/>
    <lineage>
        <taxon>Archaea</taxon>
        <taxon>Methanobacteriati</taxon>
        <taxon>Methanobacteriota</taxon>
        <taxon>Stenosarchaea group</taxon>
        <taxon>Methanomicrobia</taxon>
        <taxon>Methanosarcinales</taxon>
        <taxon>Methanosarcinaceae</taxon>
        <taxon>Methanosarcina</taxon>
    </lineage>
</organism>
<dbReference type="PROSITE" id="PS50005">
    <property type="entry name" value="TPR"/>
    <property type="match status" value="2"/>
</dbReference>
<evidence type="ECO:0000313" key="2">
    <source>
        <dbReference type="EMBL" id="AKB72201.1"/>
    </source>
</evidence>
<dbReference type="Proteomes" id="UP000033071">
    <property type="component" value="Chromosome"/>
</dbReference>
<dbReference type="EMBL" id="CP009514">
    <property type="protein sequence ID" value="AKB72201.1"/>
    <property type="molecule type" value="Genomic_DNA"/>
</dbReference>
<dbReference type="PANTHER" id="PTHR10790">
    <property type="entry name" value="TPR-DOMAIN CONTAINING PROTEIN"/>
    <property type="match status" value="1"/>
</dbReference>
<proteinExistence type="predicted"/>
<dbReference type="Pfam" id="PF13176">
    <property type="entry name" value="TPR_7"/>
    <property type="match status" value="1"/>
</dbReference>
<dbReference type="SUPFAM" id="SSF48452">
    <property type="entry name" value="TPR-like"/>
    <property type="match status" value="2"/>
</dbReference>
<dbReference type="InterPro" id="IPR011990">
    <property type="entry name" value="TPR-like_helical_dom_sf"/>
</dbReference>
<dbReference type="RefSeq" id="WP_155395595.1">
    <property type="nucleotide sequence ID" value="NZ_CP009514.1"/>
</dbReference>
<protein>
    <recommendedName>
        <fullName evidence="4">TPR-domain containing protein</fullName>
    </recommendedName>
</protein>
<dbReference type="SMART" id="SM00028">
    <property type="entry name" value="TPR"/>
    <property type="match status" value="11"/>
</dbReference>
<sequence length="835" mass="97487">MSRKLQDSAFRLLKKAAYDIDHDRYKKAFENLDKVEKIEKEVNNPEISYHLLFFKGFAKYRIDELEESLALFGKALEISWDLFSKEPEKEDYRSFMRDTIGSIGDILLKLEDPVKAREYISPMKGIFEKTVLGFEKLLESDPENPEYLEDFLKTIEHIGLCFEAGELIEDAVPLFDKKFDLIEKLLNSETEMSEHLSSLDDSLMNFGRMCEGEEYLEEEYIEEAKRVYDRAIEIYGKVLDKDPENSETKVYLSYIYRYMAGMYSDQENLVKAEECYKEALGLLESEIENEPENIPVSENIEVSENISVPRNILFSMAIADMYKDSGLIFSDTEDTTKARDYYTKARETFRGLIDKYPDLLEADKNLAISLDELAELFSEIGDFESAEMCYKDELHIYENLLQKEPENPENPEYSLKLSDIYRELGDLFAEEEEIEKARAYYDKEIEIYENLHPAEADKLMLEANKADTWNQIGRLYAEDEPETAVQYHERALPILQEAFESDPTSEFFHEELLETLTVLGTLFKENREFEKAIRMYERVLEVQKQLLELMPPESCHDTNHDHDLDHDHEIDHDHEMDHDHALEHCHDLDIETTYFELGVLHSEIGDEKKASAYHRQALERFEQIIAEQSENPELLILTSGSAFFLGVVLLEKLESENKDSSIAKKYYELALRTIEKLYEAYPMNLKLQEMLASFAEQIGDIYRDADKLEETIQEYEYAYRSLKILYENDPENPKHLHHMLGALNNIGIGYSVTDQQEKGKECFEKALALNENLAKSNPEDLNPLRRNFLLFSNYANLLEEMGDSEMAKEYRKKAEELDAKLTEEDPEWTSLVEEL</sequence>
<accession>A0A0E3RXN2</accession>
<reference evidence="2 3" key="1">
    <citation type="submission" date="2014-07" db="EMBL/GenBank/DDBJ databases">
        <title>Methanogenic archaea and the global carbon cycle.</title>
        <authorList>
            <person name="Henriksen J.R."/>
            <person name="Luke J."/>
            <person name="Reinhart S."/>
            <person name="Benedict M.N."/>
            <person name="Youngblut N.D."/>
            <person name="Metcalf M.E."/>
            <person name="Whitaker R.J."/>
            <person name="Metcalf W.W."/>
        </authorList>
    </citation>
    <scope>NUCLEOTIDE SEQUENCE [LARGE SCALE GENOMIC DNA]</scope>
    <source>
        <strain evidence="2 3">C16</strain>
    </source>
</reference>
<dbReference type="PANTHER" id="PTHR10790:SF51">
    <property type="entry name" value="TETRATRICOPEPTIDE REPEAT PROTEIN"/>
    <property type="match status" value="1"/>
</dbReference>
<name>A0A0E3RXN2_METMZ</name>
<dbReference type="AlphaFoldDB" id="A0A0E3RXN2"/>
<keyword evidence="1" id="KW-0802">TPR repeat</keyword>
<dbReference type="Gene3D" id="1.25.40.10">
    <property type="entry name" value="Tetratricopeptide repeat domain"/>
    <property type="match status" value="5"/>
</dbReference>
<evidence type="ECO:0008006" key="4">
    <source>
        <dbReference type="Google" id="ProtNLM"/>
    </source>
</evidence>
<feature type="repeat" description="TPR" evidence="1">
    <location>
        <begin position="513"/>
        <end position="546"/>
    </location>
</feature>
<evidence type="ECO:0000256" key="1">
    <source>
        <dbReference type="PROSITE-ProRule" id="PRU00339"/>
    </source>
</evidence>
<dbReference type="PATRIC" id="fig|1434113.4.peg.2884"/>
<dbReference type="SUPFAM" id="SSF81901">
    <property type="entry name" value="HCP-like"/>
    <property type="match status" value="1"/>
</dbReference>
<gene>
    <name evidence="2" type="ORF">MSMAC_2311</name>
</gene>